<dbReference type="PANTHER" id="PTHR36710:SF18">
    <property type="entry name" value="PECTINESTERASE INHIBITOR 5-RELATED"/>
    <property type="match status" value="1"/>
</dbReference>
<name>A0AA88VPG0_9ASTE</name>
<dbReference type="NCBIfam" id="TIGR01614">
    <property type="entry name" value="PME_inhib"/>
    <property type="match status" value="1"/>
</dbReference>
<evidence type="ECO:0000256" key="2">
    <source>
        <dbReference type="ARBA" id="ARBA00023157"/>
    </source>
</evidence>
<evidence type="ECO:0000313" key="5">
    <source>
        <dbReference type="EMBL" id="KAK3012966.1"/>
    </source>
</evidence>
<proteinExistence type="inferred from homology"/>
<feature type="domain" description="Pectinesterase inhibitor" evidence="4">
    <location>
        <begin position="26"/>
        <end position="173"/>
    </location>
</feature>
<keyword evidence="1" id="KW-0732">Signal</keyword>
<protein>
    <recommendedName>
        <fullName evidence="4">Pectinesterase inhibitor domain-containing protein</fullName>
    </recommendedName>
</protein>
<sequence length="242" mass="26745">MAYYPLVSSSLRSVFFHVAISFIGLASCPVVTDLCYKAQDPNFCTNALESDPRAGAADLKGLGQISIDLSTANATDTLHKLRVLIKFVKDKEVRKRLTICETFYNQCIETLKKMSDDLKSGGYQDMKTYALFSYYAVKNCEKVLAQNQPPINVNPLADANRNLELLTNIIVTVEDYWHQRKSRSIDHVSMTPRSETTDYKCEYAVKTLCNMLVIRGSGCGVDGGSGGHFDATVDVGFGVVVV</sequence>
<dbReference type="InterPro" id="IPR052421">
    <property type="entry name" value="PCW_Enzyme_Inhibitor"/>
</dbReference>
<evidence type="ECO:0000256" key="1">
    <source>
        <dbReference type="ARBA" id="ARBA00022729"/>
    </source>
</evidence>
<reference evidence="5" key="1">
    <citation type="submission" date="2022-12" db="EMBL/GenBank/DDBJ databases">
        <title>Draft genome assemblies for two species of Escallonia (Escalloniales).</title>
        <authorList>
            <person name="Chanderbali A."/>
            <person name="Dervinis C."/>
            <person name="Anghel I."/>
            <person name="Soltis D."/>
            <person name="Soltis P."/>
            <person name="Zapata F."/>
        </authorList>
    </citation>
    <scope>NUCLEOTIDE SEQUENCE</scope>
    <source>
        <strain evidence="5">UCBG64.0493</strain>
        <tissue evidence="5">Leaf</tissue>
    </source>
</reference>
<dbReference type="InterPro" id="IPR035513">
    <property type="entry name" value="Invertase/methylesterase_inhib"/>
</dbReference>
<dbReference type="AlphaFoldDB" id="A0AA88VPG0"/>
<dbReference type="CDD" id="cd15797">
    <property type="entry name" value="PMEI"/>
    <property type="match status" value="1"/>
</dbReference>
<dbReference type="Gene3D" id="1.20.140.40">
    <property type="entry name" value="Invertase/pectin methylesterase inhibitor family protein"/>
    <property type="match status" value="1"/>
</dbReference>
<keyword evidence="2" id="KW-1015">Disulfide bond</keyword>
<dbReference type="Pfam" id="PF04043">
    <property type="entry name" value="PMEI"/>
    <property type="match status" value="1"/>
</dbReference>
<dbReference type="InterPro" id="IPR034086">
    <property type="entry name" value="PMEI_plant"/>
</dbReference>
<dbReference type="SUPFAM" id="SSF101148">
    <property type="entry name" value="Plant invertase/pectin methylesterase inhibitor"/>
    <property type="match status" value="1"/>
</dbReference>
<dbReference type="Proteomes" id="UP001188597">
    <property type="component" value="Unassembled WGS sequence"/>
</dbReference>
<dbReference type="SMART" id="SM00856">
    <property type="entry name" value="PMEI"/>
    <property type="match status" value="1"/>
</dbReference>
<dbReference type="EMBL" id="JAVXUP010001332">
    <property type="protein sequence ID" value="KAK3012966.1"/>
    <property type="molecule type" value="Genomic_DNA"/>
</dbReference>
<evidence type="ECO:0000256" key="3">
    <source>
        <dbReference type="ARBA" id="ARBA00038471"/>
    </source>
</evidence>
<organism evidence="5 6">
    <name type="scientific">Escallonia herrerae</name>
    <dbReference type="NCBI Taxonomy" id="1293975"/>
    <lineage>
        <taxon>Eukaryota</taxon>
        <taxon>Viridiplantae</taxon>
        <taxon>Streptophyta</taxon>
        <taxon>Embryophyta</taxon>
        <taxon>Tracheophyta</taxon>
        <taxon>Spermatophyta</taxon>
        <taxon>Magnoliopsida</taxon>
        <taxon>eudicotyledons</taxon>
        <taxon>Gunneridae</taxon>
        <taxon>Pentapetalae</taxon>
        <taxon>asterids</taxon>
        <taxon>campanulids</taxon>
        <taxon>Escalloniales</taxon>
        <taxon>Escalloniaceae</taxon>
        <taxon>Escallonia</taxon>
    </lineage>
</organism>
<comment type="caution">
    <text evidence="5">The sequence shown here is derived from an EMBL/GenBank/DDBJ whole genome shotgun (WGS) entry which is preliminary data.</text>
</comment>
<dbReference type="InterPro" id="IPR006501">
    <property type="entry name" value="Pectinesterase_inhib_dom"/>
</dbReference>
<keyword evidence="6" id="KW-1185">Reference proteome</keyword>
<dbReference type="GO" id="GO:0046910">
    <property type="term" value="F:pectinesterase inhibitor activity"/>
    <property type="evidence" value="ECO:0007669"/>
    <property type="project" value="InterPro"/>
</dbReference>
<dbReference type="PANTHER" id="PTHR36710">
    <property type="entry name" value="PECTINESTERASE INHIBITOR-LIKE"/>
    <property type="match status" value="1"/>
</dbReference>
<gene>
    <name evidence="5" type="ORF">RJ639_009003</name>
</gene>
<evidence type="ECO:0000313" key="6">
    <source>
        <dbReference type="Proteomes" id="UP001188597"/>
    </source>
</evidence>
<comment type="similarity">
    <text evidence="3">Belongs to the PMEI family.</text>
</comment>
<evidence type="ECO:0000259" key="4">
    <source>
        <dbReference type="SMART" id="SM00856"/>
    </source>
</evidence>
<accession>A0AA88VPG0</accession>